<organism evidence="2 3">
    <name type="scientific">Paenibacillus sambharensis</name>
    <dbReference type="NCBI Taxonomy" id="1803190"/>
    <lineage>
        <taxon>Bacteria</taxon>
        <taxon>Bacillati</taxon>
        <taxon>Bacillota</taxon>
        <taxon>Bacilli</taxon>
        <taxon>Bacillales</taxon>
        <taxon>Paenibacillaceae</taxon>
        <taxon>Paenibacillus</taxon>
    </lineage>
</organism>
<comment type="caution">
    <text evidence="2">The sequence shown here is derived from an EMBL/GenBank/DDBJ whole genome shotgun (WGS) entry which is preliminary data.</text>
</comment>
<evidence type="ECO:0000256" key="1">
    <source>
        <dbReference type="SAM" id="Phobius"/>
    </source>
</evidence>
<gene>
    <name evidence="2" type="ORF">DNH61_15585</name>
</gene>
<reference evidence="2 3" key="1">
    <citation type="submission" date="2018-06" db="EMBL/GenBank/DDBJ databases">
        <title>Paenibacillus imtechensis sp. nov.</title>
        <authorList>
            <person name="Pinnaka A.K."/>
            <person name="Singh H."/>
            <person name="Kaur M."/>
        </authorList>
    </citation>
    <scope>NUCLEOTIDE SEQUENCE [LARGE SCALE GENOMIC DNA]</scope>
    <source>
        <strain evidence="2 3">SMB1</strain>
    </source>
</reference>
<evidence type="ECO:0008006" key="4">
    <source>
        <dbReference type="Google" id="ProtNLM"/>
    </source>
</evidence>
<accession>A0A2W1L714</accession>
<name>A0A2W1L714_9BACL</name>
<protein>
    <recommendedName>
        <fullName evidence="4">ABC transporter permease</fullName>
    </recommendedName>
</protein>
<feature type="transmembrane region" description="Helical" evidence="1">
    <location>
        <begin position="212"/>
        <end position="230"/>
    </location>
</feature>
<dbReference type="OrthoDB" id="2678663at2"/>
<keyword evidence="3" id="KW-1185">Reference proteome</keyword>
<evidence type="ECO:0000313" key="3">
    <source>
        <dbReference type="Proteomes" id="UP000249522"/>
    </source>
</evidence>
<keyword evidence="1" id="KW-1133">Transmembrane helix</keyword>
<feature type="transmembrane region" description="Helical" evidence="1">
    <location>
        <begin position="102"/>
        <end position="129"/>
    </location>
</feature>
<dbReference type="AlphaFoldDB" id="A0A2W1L714"/>
<evidence type="ECO:0000313" key="2">
    <source>
        <dbReference type="EMBL" id="PZD95056.1"/>
    </source>
</evidence>
<dbReference type="Proteomes" id="UP000249522">
    <property type="component" value="Unassembled WGS sequence"/>
</dbReference>
<keyword evidence="1" id="KW-0812">Transmembrane</keyword>
<feature type="transmembrane region" description="Helical" evidence="1">
    <location>
        <begin position="59"/>
        <end position="81"/>
    </location>
</feature>
<sequence>MNVWAGGWRIAQFELKNSLIGVLFTILFFTYIVVIAGPALGHDGILNETSYTKWLMFDFLYLTVLPNLGFVMNVSFVRYWREDHSSRKLAMWRTMPISMDQIALGRILQMVLTAAPVAVFFFGMQFWLFGESRAELPIDGYLSYCLLWFSYSLLIGTGYMLLEYGTSGKKYTLSGFLFILLYVVSVLLLWWMEFSFLRQTFEWAAAGKWTPALIAAGIAFTALVTGYWILKRRLHRRNFIE</sequence>
<feature type="transmembrane region" description="Helical" evidence="1">
    <location>
        <begin position="141"/>
        <end position="161"/>
    </location>
</feature>
<feature type="transmembrane region" description="Helical" evidence="1">
    <location>
        <begin position="19"/>
        <end position="39"/>
    </location>
</feature>
<dbReference type="EMBL" id="QKRB01000046">
    <property type="protein sequence ID" value="PZD95056.1"/>
    <property type="molecule type" value="Genomic_DNA"/>
</dbReference>
<proteinExistence type="predicted"/>
<keyword evidence="1" id="KW-0472">Membrane</keyword>
<feature type="transmembrane region" description="Helical" evidence="1">
    <location>
        <begin position="173"/>
        <end position="192"/>
    </location>
</feature>
<dbReference type="RefSeq" id="WP_111147604.1">
    <property type="nucleotide sequence ID" value="NZ_QKRB01000046.1"/>
</dbReference>